<evidence type="ECO:0000313" key="8">
    <source>
        <dbReference type="Proteomes" id="UP001152795"/>
    </source>
</evidence>
<evidence type="ECO:0000256" key="6">
    <source>
        <dbReference type="ARBA" id="ARBA00038046"/>
    </source>
</evidence>
<reference evidence="7" key="1">
    <citation type="submission" date="2020-04" db="EMBL/GenBank/DDBJ databases">
        <authorList>
            <person name="Alioto T."/>
            <person name="Alioto T."/>
            <person name="Gomez Garrido J."/>
        </authorList>
    </citation>
    <scope>NUCLEOTIDE SEQUENCE</scope>
    <source>
        <strain evidence="7">A484AB</strain>
    </source>
</reference>
<comment type="similarity">
    <text evidence="6">Belongs to the dispatched family.</text>
</comment>
<dbReference type="PROSITE" id="PS50156">
    <property type="entry name" value="SSD"/>
    <property type="match status" value="1"/>
</dbReference>
<evidence type="ECO:0000256" key="2">
    <source>
        <dbReference type="ARBA" id="ARBA00022692"/>
    </source>
</evidence>
<dbReference type="GO" id="GO:0022857">
    <property type="term" value="F:transmembrane transporter activity"/>
    <property type="evidence" value="ECO:0007669"/>
    <property type="project" value="TreeGrafter"/>
</dbReference>
<sequence>MTAPPTPQLNDHVTMQGMDVENNLHILVLNAFTGIVIGISLALVILILTSTNVIVGLLATFVIALITCTVLGIISMIGWKLGPLESLNLTLIVGLAVDYVVHLAEGYIQSPHNRRADKVRYALSHVGVSVLSGACSTLGASIFMFAARILFFVQFGIFIFATIGFSILYSLFIFCTVMALIGPEGQTGSILPLGRKIRGVFRGQTKEHIDCEFCDGKGYYEKGKFGDVSLKETNHI</sequence>
<dbReference type="EMBL" id="CACRXK020010410">
    <property type="protein sequence ID" value="CAB4019334.1"/>
    <property type="molecule type" value="Genomic_DNA"/>
</dbReference>
<comment type="subcellular location">
    <subcellularLocation>
        <location evidence="1">Membrane</location>
        <topology evidence="1">Multi-pass membrane protein</topology>
    </subcellularLocation>
</comment>
<gene>
    <name evidence="7" type="ORF">PACLA_8A083808</name>
</gene>
<dbReference type="PANTHER" id="PTHR45951:SF7">
    <property type="entry name" value="SSD DOMAIN-CONTAINING PROTEIN"/>
    <property type="match status" value="1"/>
</dbReference>
<keyword evidence="3" id="KW-1133">Transmembrane helix</keyword>
<evidence type="ECO:0000313" key="7">
    <source>
        <dbReference type="EMBL" id="CAB4019334.1"/>
    </source>
</evidence>
<comment type="caution">
    <text evidence="7">The sequence shown here is derived from an EMBL/GenBank/DDBJ whole genome shotgun (WGS) entry which is preliminary data.</text>
</comment>
<organism evidence="7 8">
    <name type="scientific">Paramuricea clavata</name>
    <name type="common">Red gorgonian</name>
    <name type="synonym">Violescent sea-whip</name>
    <dbReference type="NCBI Taxonomy" id="317549"/>
    <lineage>
        <taxon>Eukaryota</taxon>
        <taxon>Metazoa</taxon>
        <taxon>Cnidaria</taxon>
        <taxon>Anthozoa</taxon>
        <taxon>Octocorallia</taxon>
        <taxon>Malacalcyonacea</taxon>
        <taxon>Plexauridae</taxon>
        <taxon>Paramuricea</taxon>
    </lineage>
</organism>
<accession>A0A6S7IJR6</accession>
<dbReference type="GO" id="GO:0016020">
    <property type="term" value="C:membrane"/>
    <property type="evidence" value="ECO:0007669"/>
    <property type="project" value="UniProtKB-SubCell"/>
</dbReference>
<dbReference type="Gene3D" id="1.20.1640.10">
    <property type="entry name" value="Multidrug efflux transporter AcrB transmembrane domain"/>
    <property type="match status" value="1"/>
</dbReference>
<evidence type="ECO:0000256" key="1">
    <source>
        <dbReference type="ARBA" id="ARBA00004141"/>
    </source>
</evidence>
<dbReference type="OrthoDB" id="429851at2759"/>
<dbReference type="InterPro" id="IPR000731">
    <property type="entry name" value="SSD"/>
</dbReference>
<evidence type="ECO:0000256" key="4">
    <source>
        <dbReference type="ARBA" id="ARBA00023136"/>
    </source>
</evidence>
<dbReference type="PANTHER" id="PTHR45951">
    <property type="entry name" value="PROTEIN DISPATCHED-RELATED"/>
    <property type="match status" value="1"/>
</dbReference>
<name>A0A6S7IJR6_PARCT</name>
<keyword evidence="8" id="KW-1185">Reference proteome</keyword>
<dbReference type="Proteomes" id="UP001152795">
    <property type="component" value="Unassembled WGS sequence"/>
</dbReference>
<proteinExistence type="inferred from homology"/>
<dbReference type="AlphaFoldDB" id="A0A6S7IJR6"/>
<evidence type="ECO:0000256" key="3">
    <source>
        <dbReference type="ARBA" id="ARBA00022989"/>
    </source>
</evidence>
<dbReference type="InterPro" id="IPR052081">
    <property type="entry name" value="Dispatched_Hh_regulator"/>
</dbReference>
<dbReference type="SUPFAM" id="SSF82866">
    <property type="entry name" value="Multidrug efflux transporter AcrB transmembrane domain"/>
    <property type="match status" value="1"/>
</dbReference>
<protein>
    <submittedName>
        <fullName evidence="7">Dispatched homolog 1-like</fullName>
    </submittedName>
</protein>
<keyword evidence="5" id="KW-0325">Glycoprotein</keyword>
<evidence type="ECO:0000256" key="5">
    <source>
        <dbReference type="ARBA" id="ARBA00023180"/>
    </source>
</evidence>
<keyword evidence="4" id="KW-0472">Membrane</keyword>
<keyword evidence="2" id="KW-0812">Transmembrane</keyword>